<sequence>MRGGRDLDRVGRDVEHLQLHHRLVDARQPGHDRLARQVRDVEPHSAVLGSAALGDLGVRRERDAVTGRQLHALGIVLRHEPLAEGVGEEPAFATRGLGDESARRVLGLDDAGRMELHEFGVSQPRSRLDGQPERVAGVLVSSGGGAAPDAVVTARCEDHGIRVDQIACAVCLIEPVGAEHDVVAHEQARDVDAVEDRHVELFGAAHERALDLESRVVAGEGGSAEGVRAEESLRDASVVFAGEVHAPALEIPDAAFRTLRDDLDRVRVCEQIALLDGVGGVLLPAVVGVHRAERGVDAACGERGVCVAPRALADGDDVDAVLGDLDRRSQP</sequence>
<evidence type="ECO:0000313" key="1">
    <source>
        <dbReference type="EMBL" id="MDQ0647019.1"/>
    </source>
</evidence>
<dbReference type="Proteomes" id="UP001244427">
    <property type="component" value="Unassembled WGS sequence"/>
</dbReference>
<reference evidence="1 2" key="1">
    <citation type="submission" date="2023-07" db="EMBL/GenBank/DDBJ databases">
        <title>Comparative genomics of wheat-associated soil bacteria to identify genetic determinants of phenazine resistance.</title>
        <authorList>
            <person name="Mouncey N."/>
        </authorList>
    </citation>
    <scope>NUCLEOTIDE SEQUENCE [LARGE SCALE GENOMIC DNA]</scope>
    <source>
        <strain evidence="1 2">W4I9-1</strain>
    </source>
</reference>
<protein>
    <submittedName>
        <fullName evidence="1">Uncharacterized protein</fullName>
    </submittedName>
</protein>
<dbReference type="AlphaFoldDB" id="A0AAW8EVY5"/>
<name>A0AAW8EVY5_9MICO</name>
<evidence type="ECO:0000313" key="2">
    <source>
        <dbReference type="Proteomes" id="UP001244427"/>
    </source>
</evidence>
<gene>
    <name evidence="1" type="ORF">QFZ53_001215</name>
</gene>
<organism evidence="1 2">
    <name type="scientific">Microbacterium natoriense</name>
    <dbReference type="NCBI Taxonomy" id="284570"/>
    <lineage>
        <taxon>Bacteria</taxon>
        <taxon>Bacillati</taxon>
        <taxon>Actinomycetota</taxon>
        <taxon>Actinomycetes</taxon>
        <taxon>Micrococcales</taxon>
        <taxon>Microbacteriaceae</taxon>
        <taxon>Microbacterium</taxon>
    </lineage>
</organism>
<dbReference type="EMBL" id="JAUSXV010000001">
    <property type="protein sequence ID" value="MDQ0647019.1"/>
    <property type="molecule type" value="Genomic_DNA"/>
</dbReference>
<proteinExistence type="predicted"/>
<keyword evidence="2" id="KW-1185">Reference proteome</keyword>
<accession>A0AAW8EVY5</accession>
<comment type="caution">
    <text evidence="1">The sequence shown here is derived from an EMBL/GenBank/DDBJ whole genome shotgun (WGS) entry which is preliminary data.</text>
</comment>